<feature type="transmembrane region" description="Helical" evidence="2">
    <location>
        <begin position="167"/>
        <end position="190"/>
    </location>
</feature>
<feature type="transmembrane region" description="Helical" evidence="2">
    <location>
        <begin position="196"/>
        <end position="215"/>
    </location>
</feature>
<dbReference type="SUPFAM" id="SSF54001">
    <property type="entry name" value="Cysteine proteinases"/>
    <property type="match status" value="1"/>
</dbReference>
<dbReference type="AlphaFoldDB" id="A0A4R6SGD8"/>
<dbReference type="SMART" id="SM00460">
    <property type="entry name" value="TGc"/>
    <property type="match status" value="1"/>
</dbReference>
<accession>A0A4R6SGD8</accession>
<reference evidence="4 5" key="1">
    <citation type="submission" date="2019-03" db="EMBL/GenBank/DDBJ databases">
        <title>Genomic Encyclopedia of Type Strains, Phase IV (KMG-IV): sequencing the most valuable type-strain genomes for metagenomic binning, comparative biology and taxonomic classification.</title>
        <authorList>
            <person name="Goeker M."/>
        </authorList>
    </citation>
    <scope>NUCLEOTIDE SEQUENCE [LARGE SCALE GENOMIC DNA]</scope>
    <source>
        <strain evidence="4 5">DSM 45361</strain>
    </source>
</reference>
<feature type="transmembrane region" description="Helical" evidence="2">
    <location>
        <begin position="275"/>
        <end position="295"/>
    </location>
</feature>
<evidence type="ECO:0000313" key="4">
    <source>
        <dbReference type="EMBL" id="TDQ00754.1"/>
    </source>
</evidence>
<feature type="transmembrane region" description="Helical" evidence="2">
    <location>
        <begin position="109"/>
        <end position="129"/>
    </location>
</feature>
<dbReference type="Pfam" id="PF11992">
    <property type="entry name" value="TgpA_N"/>
    <property type="match status" value="1"/>
</dbReference>
<sequence length="808" mass="85164">MTPGPPPPQPFGGPPPWAPPAGPQSSNGHQPPPPQNPGNEPTQRVAAPAADMPAGQSPAAENPAAPAKPKKVKPARELPNLGQYLQLILTATLATTGGLAFLRYFSDRGFLVAIGAAAAGGTVLGGLAAARRWPAWVTILLGVAGFLVVGVFAVFRSTLRHGIPTWDTVTSFLGSIGTGWSHMITVSLPADPAGDLVVTPALITWVAVFAASVIAVRTRSTLGPLAPLLVAFGLDLLLSAGRPVGGLVLIGAVLAQVLLLALVRAGDETSAGRRVSGLAFGVPVILVAVAAGLVGTQMLPLAKGTDRFDLRSVVPVPLDLGDGLSPLSTLKGQLREPQHDLFTVRMSGDTAGLDRVRTVTLDHFDGALWTSSDRFLLAGHTLPADGDLTADRRVSLSVTIGGLQGPYLPEVGAPTRVTANRVAFAEDSGTLATDVPALAGLSYDLDAEVPGRQGLADAVPAPDADVARYTDLPPGLPPEVAAKGAQLAGAVAAPYDKLMAIQKYLQGLPYNLDSRPGHSYDAVRRLFSPNPADQVGYAEQFASAFAVLARSQGFPTRVAVGYLLNPQERKGDSYTVSSKDAHAWAEVKLAGYGWVTFEPTDPQRHAGTTPKEPETDTGQQHDKQDDQTKASQPVEDPNLPKVATSSLTPLDWALFVAIGLGVLVVLTPIAVAAEKVRRRRMRRTGSRAAKIVGAWQESADRLVEHGVPVTAAHTAAEVAEQARERLGEEVGAVAVLAPIVTAAISSPDEPEEQAVAEAWRLDAQLGRELRKTRGTFATVRAWLDPRPLFTRRRDRRRRQRALEHLTRG</sequence>
<name>A0A4R6SGD8_LABRH</name>
<dbReference type="InterPro" id="IPR038765">
    <property type="entry name" value="Papain-like_cys_pep_sf"/>
</dbReference>
<feature type="transmembrane region" description="Helical" evidence="2">
    <location>
        <begin position="84"/>
        <end position="102"/>
    </location>
</feature>
<dbReference type="InterPro" id="IPR021878">
    <property type="entry name" value="TgpA_N"/>
</dbReference>
<dbReference type="EMBL" id="SNXZ01000002">
    <property type="protein sequence ID" value="TDQ00754.1"/>
    <property type="molecule type" value="Genomic_DNA"/>
</dbReference>
<dbReference type="PANTHER" id="PTHR42736">
    <property type="entry name" value="PROTEIN-GLUTAMINE GAMMA-GLUTAMYLTRANSFERASE"/>
    <property type="match status" value="1"/>
</dbReference>
<keyword evidence="2" id="KW-1133">Transmembrane helix</keyword>
<feature type="region of interest" description="Disordered" evidence="1">
    <location>
        <begin position="1"/>
        <end position="73"/>
    </location>
</feature>
<dbReference type="InterPro" id="IPR002931">
    <property type="entry name" value="Transglutaminase-like"/>
</dbReference>
<dbReference type="Pfam" id="PF01841">
    <property type="entry name" value="Transglut_core"/>
    <property type="match status" value="1"/>
</dbReference>
<keyword evidence="2" id="KW-0812">Transmembrane</keyword>
<keyword evidence="2" id="KW-0472">Membrane</keyword>
<evidence type="ECO:0000256" key="2">
    <source>
        <dbReference type="SAM" id="Phobius"/>
    </source>
</evidence>
<feature type="transmembrane region" description="Helical" evidence="2">
    <location>
        <begin position="135"/>
        <end position="155"/>
    </location>
</feature>
<evidence type="ECO:0000259" key="3">
    <source>
        <dbReference type="SMART" id="SM00460"/>
    </source>
</evidence>
<feature type="compositionally biased region" description="Pro residues" evidence="1">
    <location>
        <begin position="1"/>
        <end position="22"/>
    </location>
</feature>
<dbReference type="OrthoDB" id="9804023at2"/>
<keyword evidence="5" id="KW-1185">Reference proteome</keyword>
<comment type="caution">
    <text evidence="4">The sequence shown here is derived from an EMBL/GenBank/DDBJ whole genome shotgun (WGS) entry which is preliminary data.</text>
</comment>
<evidence type="ECO:0000256" key="1">
    <source>
        <dbReference type="SAM" id="MobiDB-lite"/>
    </source>
</evidence>
<feature type="compositionally biased region" description="Basic and acidic residues" evidence="1">
    <location>
        <begin position="611"/>
        <end position="628"/>
    </location>
</feature>
<feature type="transmembrane region" description="Helical" evidence="2">
    <location>
        <begin position="244"/>
        <end position="263"/>
    </location>
</feature>
<dbReference type="Proteomes" id="UP000295444">
    <property type="component" value="Unassembled WGS sequence"/>
</dbReference>
<dbReference type="PANTHER" id="PTHR42736:SF1">
    <property type="entry name" value="PROTEIN-GLUTAMINE GAMMA-GLUTAMYLTRANSFERASE"/>
    <property type="match status" value="1"/>
</dbReference>
<dbReference type="RefSeq" id="WP_133849422.1">
    <property type="nucleotide sequence ID" value="NZ_SNXZ01000002.1"/>
</dbReference>
<proteinExistence type="predicted"/>
<feature type="transmembrane region" description="Helical" evidence="2">
    <location>
        <begin position="652"/>
        <end position="673"/>
    </location>
</feature>
<evidence type="ECO:0000313" key="5">
    <source>
        <dbReference type="Proteomes" id="UP000295444"/>
    </source>
</evidence>
<organism evidence="4 5">
    <name type="scientific">Labedaea rhizosphaerae</name>
    <dbReference type="NCBI Taxonomy" id="598644"/>
    <lineage>
        <taxon>Bacteria</taxon>
        <taxon>Bacillati</taxon>
        <taxon>Actinomycetota</taxon>
        <taxon>Actinomycetes</taxon>
        <taxon>Pseudonocardiales</taxon>
        <taxon>Pseudonocardiaceae</taxon>
        <taxon>Labedaea</taxon>
    </lineage>
</organism>
<dbReference type="InterPro" id="IPR052901">
    <property type="entry name" value="Bact_TGase-like"/>
</dbReference>
<dbReference type="Gene3D" id="3.10.620.30">
    <property type="match status" value="1"/>
</dbReference>
<feature type="region of interest" description="Disordered" evidence="1">
    <location>
        <begin position="599"/>
        <end position="642"/>
    </location>
</feature>
<protein>
    <submittedName>
        <fullName evidence="4">Transglutaminase superfamily protein</fullName>
    </submittedName>
</protein>
<gene>
    <name evidence="4" type="ORF">EV186_102620</name>
</gene>
<feature type="compositionally biased region" description="Low complexity" evidence="1">
    <location>
        <begin position="58"/>
        <end position="67"/>
    </location>
</feature>
<feature type="transmembrane region" description="Helical" evidence="2">
    <location>
        <begin position="222"/>
        <end position="238"/>
    </location>
</feature>
<feature type="domain" description="Transglutaminase-like" evidence="3">
    <location>
        <begin position="532"/>
        <end position="601"/>
    </location>
</feature>